<evidence type="ECO:0000256" key="6">
    <source>
        <dbReference type="SAM" id="SignalP"/>
    </source>
</evidence>
<keyword evidence="4" id="KW-0325">Glycoprotein</keyword>
<dbReference type="Gene3D" id="1.10.238.20">
    <property type="entry name" value="Pheromone/general odorant binding protein domain"/>
    <property type="match status" value="1"/>
</dbReference>
<dbReference type="GO" id="GO:0007608">
    <property type="term" value="P:sensory perception of smell"/>
    <property type="evidence" value="ECO:0007669"/>
    <property type="project" value="UniProtKB-ARBA"/>
</dbReference>
<feature type="chain" id="PRO_5025052305" evidence="6">
    <location>
        <begin position="18"/>
        <end position="131"/>
    </location>
</feature>
<evidence type="ECO:0000256" key="4">
    <source>
        <dbReference type="ARBA" id="ARBA00023180"/>
    </source>
</evidence>
<gene>
    <name evidence="7" type="ORF">CALMAC_LOCUS730</name>
</gene>
<comment type="function">
    <text evidence="5">May be a carrier protein for lipids.</text>
</comment>
<protein>
    <submittedName>
        <fullName evidence="7">Uncharacterized protein</fullName>
    </submittedName>
</protein>
<name>A0A653BG85_CALMS</name>
<dbReference type="GO" id="GO:0005576">
    <property type="term" value="C:extracellular region"/>
    <property type="evidence" value="ECO:0007669"/>
    <property type="project" value="UniProtKB-SubCell"/>
</dbReference>
<dbReference type="Proteomes" id="UP000410492">
    <property type="component" value="Unassembled WGS sequence"/>
</dbReference>
<evidence type="ECO:0000313" key="7">
    <source>
        <dbReference type="EMBL" id="VEN34586.1"/>
    </source>
</evidence>
<dbReference type="GO" id="GO:0005549">
    <property type="term" value="F:odorant binding"/>
    <property type="evidence" value="ECO:0007669"/>
    <property type="project" value="InterPro"/>
</dbReference>
<evidence type="ECO:0000256" key="5">
    <source>
        <dbReference type="ARBA" id="ARBA00056866"/>
    </source>
</evidence>
<keyword evidence="6" id="KW-0732">Signal</keyword>
<dbReference type="CDD" id="cd23992">
    <property type="entry name" value="PBP_GOBP"/>
    <property type="match status" value="1"/>
</dbReference>
<organism evidence="7 8">
    <name type="scientific">Callosobruchus maculatus</name>
    <name type="common">Southern cowpea weevil</name>
    <name type="synonym">Pulse bruchid</name>
    <dbReference type="NCBI Taxonomy" id="64391"/>
    <lineage>
        <taxon>Eukaryota</taxon>
        <taxon>Metazoa</taxon>
        <taxon>Ecdysozoa</taxon>
        <taxon>Arthropoda</taxon>
        <taxon>Hexapoda</taxon>
        <taxon>Insecta</taxon>
        <taxon>Pterygota</taxon>
        <taxon>Neoptera</taxon>
        <taxon>Endopterygota</taxon>
        <taxon>Coleoptera</taxon>
        <taxon>Polyphaga</taxon>
        <taxon>Cucujiformia</taxon>
        <taxon>Chrysomeloidea</taxon>
        <taxon>Chrysomelidae</taxon>
        <taxon>Bruchinae</taxon>
        <taxon>Bruchini</taxon>
        <taxon>Callosobruchus</taxon>
    </lineage>
</organism>
<feature type="signal peptide" evidence="6">
    <location>
        <begin position="1"/>
        <end position="17"/>
    </location>
</feature>
<comment type="similarity">
    <text evidence="2">Belongs to the PBP/GOBP family.</text>
</comment>
<keyword evidence="8" id="KW-1185">Reference proteome</keyword>
<dbReference type="EMBL" id="CAACVG010000838">
    <property type="protein sequence ID" value="VEN34586.1"/>
    <property type="molecule type" value="Genomic_DNA"/>
</dbReference>
<dbReference type="PANTHER" id="PTHR21364:SF2">
    <property type="entry name" value="GENERAL ODORANT-BINDING PROTEIN 19A"/>
    <property type="match status" value="1"/>
</dbReference>
<evidence type="ECO:0000256" key="1">
    <source>
        <dbReference type="ARBA" id="ARBA00004613"/>
    </source>
</evidence>
<sequence>MLLKCIILLVTFANVYCVSDEMRDLMDNLHKTCVANTGVDEALIVDANQGHFEDDEKLKCYMRCVLDEVGLFEGDVFDLEGCIAMLPDEVRDTKLSDVMRACGASSTGSCQSMFDLNKCVYKGAPDLYFLP</sequence>
<proteinExistence type="inferred from homology"/>
<dbReference type="PANTHER" id="PTHR21364">
    <property type="entry name" value="GENERAL ODORANT-BINDING PROTEIN 19A"/>
    <property type="match status" value="1"/>
</dbReference>
<reference evidence="7 8" key="1">
    <citation type="submission" date="2019-01" db="EMBL/GenBank/DDBJ databases">
        <authorList>
            <person name="Sayadi A."/>
        </authorList>
    </citation>
    <scope>NUCLEOTIDE SEQUENCE [LARGE SCALE GENOMIC DNA]</scope>
</reference>
<evidence type="ECO:0000256" key="2">
    <source>
        <dbReference type="ARBA" id="ARBA00008098"/>
    </source>
</evidence>
<dbReference type="Pfam" id="PF01395">
    <property type="entry name" value="PBP_GOBP"/>
    <property type="match status" value="1"/>
</dbReference>
<dbReference type="SMART" id="SM00708">
    <property type="entry name" value="PhBP"/>
    <property type="match status" value="1"/>
</dbReference>
<dbReference type="OrthoDB" id="6815539at2759"/>
<keyword evidence="3" id="KW-0964">Secreted</keyword>
<accession>A0A653BG85</accession>
<dbReference type="InterPro" id="IPR036728">
    <property type="entry name" value="PBP_GOBP_sf"/>
</dbReference>
<evidence type="ECO:0000313" key="8">
    <source>
        <dbReference type="Proteomes" id="UP000410492"/>
    </source>
</evidence>
<evidence type="ECO:0000256" key="3">
    <source>
        <dbReference type="ARBA" id="ARBA00022525"/>
    </source>
</evidence>
<dbReference type="SUPFAM" id="SSF47565">
    <property type="entry name" value="Insect pheromone/odorant-binding proteins"/>
    <property type="match status" value="1"/>
</dbReference>
<dbReference type="FunFam" id="1.10.238.20:FF:000001">
    <property type="entry name" value="General odorant-binding protein lush"/>
    <property type="match status" value="1"/>
</dbReference>
<dbReference type="InterPro" id="IPR006170">
    <property type="entry name" value="PBP/GOBP"/>
</dbReference>
<comment type="subcellular location">
    <subcellularLocation>
        <location evidence="1">Secreted</location>
    </subcellularLocation>
</comment>
<dbReference type="AlphaFoldDB" id="A0A653BG85"/>